<sequence>MKNGILSRLREILGDLIKFPEGRHFAQPIDPERQNLPTYRTIIESPMDFGTVMRNIEANTYKDDIDQAFFDIFLTIDNCFHFNPPENLVSQHCRKMQTRLIKQLRMQPRIPIVLIDLLDRTKPTRWWKDGLMKSQQEDSVERIASFIDMLTKQTPKIRDDDKNSMNLLSQCLQYTATFLIAHPDIIDSFLRTMDLSSSSSNTPFRHDRHLNLISALSQSYSPLFTKLSEPLIDPTFSLRDLLSPHSFTDPASSFFRLASTKPAFFRHLIETHAVFILNIALSTAVSTVRVVSDEPSEPHCLDFGRVTQSWVILLRTMAEVKMDPAQLSEDFNTLPSSLVTFLVLSAASTNDDLSTAAVSVFSTQFCLSTPHTEALLFATPPTFPLSDVLTPRHPQKLGEEHPKGPPQSICAEAGCCVVLYSRSDLSEHKILNFTRKLGIRFAGCLVNALHSTTTLPHSIPFFSPELCGLSHQLSVWNDSSRPSPLTALTTLADIEVKLAFSVSPLDRNLSQADEERRDTVCVHLFPFLGVESQTQFMSSFNTFYRSRDNNIHSSMDRVVECLVEMATVNSSNTPITLLKETRTLTEFHSHIDPATRSVEFHDLFESSFERSIIENLRTAEGEERWRLVTQLAVVSMSEHNIAKELMTAENDAQALLVLSVPTIRSTTHLNLHLDKNPAAFSRVVEFAGRLDNLPLAAAALAHVGDTVESCIYRPRDEALLTNRKQALGDLVFNTLRAIAPPRREGVEEGCVVGKNEVTSQIVKSCLKVLRFLMKFESFDPTPVTNSLVSLAVTTDLSLLRSILVVLQQIEERTRNTPTPFSISAATAPFRGIHQTSVTQQPLPSIVASILLSASQPARAIVHALCEEGMEDRSDLAQDLFSFIFQKMWKGANPKRPDDQTIHNIFVAQGPHPYQRRRRV</sequence>
<dbReference type="PROSITE" id="PS50014">
    <property type="entry name" value="BROMODOMAIN_2"/>
    <property type="match status" value="1"/>
</dbReference>
<dbReference type="SUPFAM" id="SSF47370">
    <property type="entry name" value="Bromodomain"/>
    <property type="match status" value="1"/>
</dbReference>
<evidence type="ECO:0000256" key="2">
    <source>
        <dbReference type="PROSITE-ProRule" id="PRU00035"/>
    </source>
</evidence>
<dbReference type="SMART" id="SM00297">
    <property type="entry name" value="BROMO"/>
    <property type="match status" value="1"/>
</dbReference>
<accession>A0ABQ9XSZ2</accession>
<protein>
    <recommendedName>
        <fullName evidence="3">Bromo domain-containing protein</fullName>
    </recommendedName>
</protein>
<evidence type="ECO:0000313" key="5">
    <source>
        <dbReference type="Proteomes" id="UP001281761"/>
    </source>
</evidence>
<dbReference type="PRINTS" id="PR00503">
    <property type="entry name" value="BROMODOMAIN"/>
</dbReference>
<name>A0ABQ9XSZ2_9EUKA</name>
<proteinExistence type="predicted"/>
<evidence type="ECO:0000259" key="3">
    <source>
        <dbReference type="PROSITE" id="PS50014"/>
    </source>
</evidence>
<feature type="domain" description="Bromo" evidence="3">
    <location>
        <begin position="17"/>
        <end position="90"/>
    </location>
</feature>
<dbReference type="Pfam" id="PF00439">
    <property type="entry name" value="Bromodomain"/>
    <property type="match status" value="1"/>
</dbReference>
<dbReference type="PANTHER" id="PTHR45926">
    <property type="entry name" value="OSJNBA0053K19.4 PROTEIN"/>
    <property type="match status" value="1"/>
</dbReference>
<dbReference type="InterPro" id="IPR036427">
    <property type="entry name" value="Bromodomain-like_sf"/>
</dbReference>
<dbReference type="Gene3D" id="1.20.920.10">
    <property type="entry name" value="Bromodomain-like"/>
    <property type="match status" value="1"/>
</dbReference>
<comment type="caution">
    <text evidence="4">The sequence shown here is derived from an EMBL/GenBank/DDBJ whole genome shotgun (WGS) entry which is preliminary data.</text>
</comment>
<evidence type="ECO:0000256" key="1">
    <source>
        <dbReference type="ARBA" id="ARBA00023117"/>
    </source>
</evidence>
<dbReference type="InterPro" id="IPR001487">
    <property type="entry name" value="Bromodomain"/>
</dbReference>
<gene>
    <name evidence="4" type="ORF">BLNAU_10688</name>
</gene>
<reference evidence="4 5" key="1">
    <citation type="journal article" date="2022" name="bioRxiv">
        <title>Genomics of Preaxostyla Flagellates Illuminates Evolutionary Transitions and the Path Towards Mitochondrial Loss.</title>
        <authorList>
            <person name="Novak L.V.F."/>
            <person name="Treitli S.C."/>
            <person name="Pyrih J."/>
            <person name="Halakuc P."/>
            <person name="Pipaliya S.V."/>
            <person name="Vacek V."/>
            <person name="Brzon O."/>
            <person name="Soukal P."/>
            <person name="Eme L."/>
            <person name="Dacks J.B."/>
            <person name="Karnkowska A."/>
            <person name="Elias M."/>
            <person name="Hampl V."/>
        </authorList>
    </citation>
    <scope>NUCLEOTIDE SEQUENCE [LARGE SCALE GENOMIC DNA]</scope>
    <source>
        <strain evidence="4">NAU3</strain>
        <tissue evidence="4">Gut</tissue>
    </source>
</reference>
<evidence type="ECO:0000313" key="4">
    <source>
        <dbReference type="EMBL" id="KAK2954356.1"/>
    </source>
</evidence>
<organism evidence="4 5">
    <name type="scientific">Blattamonas nauphoetae</name>
    <dbReference type="NCBI Taxonomy" id="2049346"/>
    <lineage>
        <taxon>Eukaryota</taxon>
        <taxon>Metamonada</taxon>
        <taxon>Preaxostyla</taxon>
        <taxon>Oxymonadida</taxon>
        <taxon>Blattamonas</taxon>
    </lineage>
</organism>
<dbReference type="Proteomes" id="UP001281761">
    <property type="component" value="Unassembled WGS sequence"/>
</dbReference>
<keyword evidence="1 2" id="KW-0103">Bromodomain</keyword>
<dbReference type="EMBL" id="JARBJD010000079">
    <property type="protein sequence ID" value="KAK2954356.1"/>
    <property type="molecule type" value="Genomic_DNA"/>
</dbReference>
<keyword evidence="5" id="KW-1185">Reference proteome</keyword>